<dbReference type="AlphaFoldDB" id="A0A975Y265"/>
<gene>
    <name evidence="2" type="ORF">KRR39_10625</name>
</gene>
<dbReference type="KEGG" id="nps:KRR39_10625"/>
<reference evidence="2" key="1">
    <citation type="submission" date="2021-06" db="EMBL/GenBank/DDBJ databases">
        <title>Complete genome sequence of Nocardioides sp. G188.</title>
        <authorList>
            <person name="Im W.-T."/>
        </authorList>
    </citation>
    <scope>NUCLEOTIDE SEQUENCE</scope>
    <source>
        <strain evidence="2">G188</strain>
    </source>
</reference>
<keyword evidence="3" id="KW-1185">Reference proteome</keyword>
<evidence type="ECO:0008006" key="4">
    <source>
        <dbReference type="Google" id="ProtNLM"/>
    </source>
</evidence>
<evidence type="ECO:0000313" key="3">
    <source>
        <dbReference type="Proteomes" id="UP000683575"/>
    </source>
</evidence>
<accession>A0A975Y265</accession>
<feature type="region of interest" description="Disordered" evidence="1">
    <location>
        <begin position="68"/>
        <end position="96"/>
    </location>
</feature>
<evidence type="ECO:0000313" key="2">
    <source>
        <dbReference type="EMBL" id="QWZ10144.1"/>
    </source>
</evidence>
<dbReference type="EMBL" id="CP077062">
    <property type="protein sequence ID" value="QWZ10144.1"/>
    <property type="molecule type" value="Genomic_DNA"/>
</dbReference>
<dbReference type="Proteomes" id="UP000683575">
    <property type="component" value="Chromosome"/>
</dbReference>
<dbReference type="RefSeq" id="WP_216941990.1">
    <property type="nucleotide sequence ID" value="NZ_CP077062.1"/>
</dbReference>
<protein>
    <recommendedName>
        <fullName evidence="4">Endonuclease/exonuclease/phosphatase domain-containing protein</fullName>
    </recommendedName>
</protein>
<proteinExistence type="predicted"/>
<evidence type="ECO:0000256" key="1">
    <source>
        <dbReference type="SAM" id="MobiDB-lite"/>
    </source>
</evidence>
<sequence>MASGPERTRGRIELLDRHAVDIAETLTIPKLHNPADTRRYPRQGAWRTMAVNREVDAVRRLHAIGQPGVITGDMNDQDDVLPVHLGSPDSSELRAE</sequence>
<organism evidence="2 3">
    <name type="scientific">Nocardioides panacis</name>
    <dbReference type="NCBI Taxonomy" id="2849501"/>
    <lineage>
        <taxon>Bacteria</taxon>
        <taxon>Bacillati</taxon>
        <taxon>Actinomycetota</taxon>
        <taxon>Actinomycetes</taxon>
        <taxon>Propionibacteriales</taxon>
        <taxon>Nocardioidaceae</taxon>
        <taxon>Nocardioides</taxon>
    </lineage>
</organism>
<name>A0A975Y265_9ACTN</name>